<dbReference type="OrthoDB" id="1750433at2759"/>
<dbReference type="EMBL" id="CM031818">
    <property type="protein sequence ID" value="KAG6639780.1"/>
    <property type="molecule type" value="Genomic_DNA"/>
</dbReference>
<name>A0A8T1PGT9_CARIL</name>
<evidence type="ECO:0008006" key="3">
    <source>
        <dbReference type="Google" id="ProtNLM"/>
    </source>
</evidence>
<dbReference type="Proteomes" id="UP000811609">
    <property type="component" value="Chromosome 10"/>
</dbReference>
<organism evidence="1 2">
    <name type="scientific">Carya illinoinensis</name>
    <name type="common">Pecan</name>
    <dbReference type="NCBI Taxonomy" id="32201"/>
    <lineage>
        <taxon>Eukaryota</taxon>
        <taxon>Viridiplantae</taxon>
        <taxon>Streptophyta</taxon>
        <taxon>Embryophyta</taxon>
        <taxon>Tracheophyta</taxon>
        <taxon>Spermatophyta</taxon>
        <taxon>Magnoliopsida</taxon>
        <taxon>eudicotyledons</taxon>
        <taxon>Gunneridae</taxon>
        <taxon>Pentapetalae</taxon>
        <taxon>rosids</taxon>
        <taxon>fabids</taxon>
        <taxon>Fagales</taxon>
        <taxon>Juglandaceae</taxon>
        <taxon>Carya</taxon>
    </lineage>
</organism>
<gene>
    <name evidence="1" type="ORF">CIPAW_10G125800</name>
</gene>
<reference evidence="1" key="1">
    <citation type="submission" date="2020-12" db="EMBL/GenBank/DDBJ databases">
        <title>WGS assembly of Carya illinoinensis cv. Pawnee.</title>
        <authorList>
            <person name="Platts A."/>
            <person name="Shu S."/>
            <person name="Wright S."/>
            <person name="Barry K."/>
            <person name="Edger P."/>
            <person name="Pires J.C."/>
            <person name="Schmutz J."/>
        </authorList>
    </citation>
    <scope>NUCLEOTIDE SEQUENCE</scope>
    <source>
        <tissue evidence="1">Leaf</tissue>
    </source>
</reference>
<accession>A0A8T1PGT9</accession>
<sequence>MKFGWRLLASNNLWSLFFRAKYLKNSHLELAAVHPVGSRFWKWIMGVVPTVLENVRLKVKVGQRSFWFDQWMSSGPLYLHAQAVMNCSLCIKDLWIRQMGYNTFS</sequence>
<proteinExistence type="predicted"/>
<dbReference type="AlphaFoldDB" id="A0A8T1PGT9"/>
<comment type="caution">
    <text evidence="1">The sequence shown here is derived from an EMBL/GenBank/DDBJ whole genome shotgun (WGS) entry which is preliminary data.</text>
</comment>
<evidence type="ECO:0000313" key="1">
    <source>
        <dbReference type="EMBL" id="KAG6639780.1"/>
    </source>
</evidence>
<evidence type="ECO:0000313" key="2">
    <source>
        <dbReference type="Proteomes" id="UP000811609"/>
    </source>
</evidence>
<protein>
    <recommendedName>
        <fullName evidence="3">Reverse transcriptase zinc-binding domain-containing protein</fullName>
    </recommendedName>
</protein>
<keyword evidence="2" id="KW-1185">Reference proteome</keyword>